<feature type="region of interest" description="Disordered" evidence="2">
    <location>
        <begin position="61"/>
        <end position="89"/>
    </location>
</feature>
<protein>
    <submittedName>
        <fullName evidence="3">Uncharacterized protein</fullName>
    </submittedName>
</protein>
<organism evidence="3 4">
    <name type="scientific">Pseudidiomarina gelatinasegens</name>
    <dbReference type="NCBI Taxonomy" id="2487740"/>
    <lineage>
        <taxon>Bacteria</taxon>
        <taxon>Pseudomonadati</taxon>
        <taxon>Pseudomonadota</taxon>
        <taxon>Gammaproteobacteria</taxon>
        <taxon>Alteromonadales</taxon>
        <taxon>Idiomarinaceae</taxon>
        <taxon>Pseudidiomarina</taxon>
    </lineage>
</organism>
<keyword evidence="1" id="KW-0175">Coiled coil</keyword>
<evidence type="ECO:0000256" key="2">
    <source>
        <dbReference type="SAM" id="MobiDB-lite"/>
    </source>
</evidence>
<accession>A0A443YXV9</accession>
<feature type="compositionally biased region" description="Polar residues" evidence="2">
    <location>
        <begin position="67"/>
        <end position="77"/>
    </location>
</feature>
<evidence type="ECO:0000256" key="1">
    <source>
        <dbReference type="SAM" id="Coils"/>
    </source>
</evidence>
<comment type="caution">
    <text evidence="3">The sequence shown here is derived from an EMBL/GenBank/DDBJ whole genome shotgun (WGS) entry which is preliminary data.</text>
</comment>
<dbReference type="EMBL" id="RSFE01000010">
    <property type="protein sequence ID" value="RWU08866.1"/>
    <property type="molecule type" value="Genomic_DNA"/>
</dbReference>
<feature type="coiled-coil region" evidence="1">
    <location>
        <begin position="112"/>
        <end position="146"/>
    </location>
</feature>
<evidence type="ECO:0000313" key="4">
    <source>
        <dbReference type="Proteomes" id="UP000288789"/>
    </source>
</evidence>
<keyword evidence="4" id="KW-1185">Reference proteome</keyword>
<evidence type="ECO:0000313" key="3">
    <source>
        <dbReference type="EMBL" id="RWU08866.1"/>
    </source>
</evidence>
<name>A0A443YXV9_9GAMM</name>
<proteinExistence type="predicted"/>
<dbReference type="OrthoDB" id="6291935at2"/>
<dbReference type="RefSeq" id="WP_128353054.1">
    <property type="nucleotide sequence ID" value="NZ_RSFE01000010.1"/>
</dbReference>
<sequence>MSKNDTETRLDMALQRIVKGSTLRISTDRKLSVRAVEEEANLGNGSCYYYPEIIAKVKSIKAKRSPRQTNGENSNQLKKAVQSRKKQAAIKEKYRAQVDSFKIERAQMAAIHHQLSAALRVAHNQIKKLKNELEQSKSDIAELRREKIKVLR</sequence>
<reference evidence="3 4" key="1">
    <citation type="submission" date="2018-12" db="EMBL/GenBank/DDBJ databases">
        <authorList>
            <person name="Li A."/>
            <person name="Zhang M."/>
            <person name="Zhu H."/>
        </authorList>
    </citation>
    <scope>NUCLEOTIDE SEQUENCE [LARGE SCALE GENOMIC DNA]</scope>
    <source>
        <strain evidence="3 4">R04H25</strain>
    </source>
</reference>
<dbReference type="Proteomes" id="UP000288789">
    <property type="component" value="Unassembled WGS sequence"/>
</dbReference>
<dbReference type="AlphaFoldDB" id="A0A443YXV9"/>
<gene>
    <name evidence="3" type="ORF">EGC76_11000</name>
</gene>